<name>A0A1Y6K9C8_9CHLR</name>
<dbReference type="GO" id="GO:0046872">
    <property type="term" value="F:metal ion binding"/>
    <property type="evidence" value="ECO:0007669"/>
    <property type="project" value="UniProtKB-KW"/>
</dbReference>
<reference evidence="5" key="1">
    <citation type="submission" date="2017-05" db="EMBL/GenBank/DDBJ databases">
        <authorList>
            <person name="Kirkegaard R."/>
            <person name="Mcilroy J S."/>
        </authorList>
    </citation>
    <scope>NUCLEOTIDE SEQUENCE [LARGE SCALE GENOMIC DNA]</scope>
</reference>
<keyword evidence="1 3" id="KW-0479">Metal-binding</keyword>
<feature type="binding site" evidence="3">
    <location>
        <position position="131"/>
    </location>
    <ligand>
        <name>a divalent metal cation</name>
        <dbReference type="ChEBI" id="CHEBI:60240"/>
        <label>2</label>
    </ligand>
</feature>
<dbReference type="InterPro" id="IPR015991">
    <property type="entry name" value="TatD/YcfH-like"/>
</dbReference>
<dbReference type="CDD" id="cd01310">
    <property type="entry name" value="TatD_DNAse"/>
    <property type="match status" value="1"/>
</dbReference>
<dbReference type="AlphaFoldDB" id="A0A1Y6K9C8"/>
<dbReference type="Proteomes" id="UP000195514">
    <property type="component" value="Chromosome I"/>
</dbReference>
<gene>
    <name evidence="4" type="primary">yabD</name>
    <name evidence="4" type="ORF">CFX1CAM_1565</name>
</gene>
<dbReference type="RefSeq" id="WP_087862456.1">
    <property type="nucleotide sequence ID" value="NZ_LT859958.1"/>
</dbReference>
<dbReference type="PANTHER" id="PTHR46124">
    <property type="entry name" value="D-AMINOACYL-TRNA DEACYLASE"/>
    <property type="match status" value="1"/>
</dbReference>
<sequence>MIPYTDTHCHLDFDRFEKDREQVLKRAWKAGLVWILNPGTDLHTNQAAIELTKKYPGRISAAVGIHPNFGKPWRTEILVRLREQAQEKGVVAIGEIGLDYYRQYTPVDQQRKMFTDQLSLAEELALPVILHNRDAEHDLLSILREWCRGLRTASHPLAETPGVFHSFSSDLETAKAALEMNFLIGVSGPVTFTNAIDRKAVVRNLSLESLLLETDAPYLTPHPHRGKRNEPAYIPLIAEEIARLHNTSPKQVAEITYANARRLFNISP</sequence>
<evidence type="ECO:0000256" key="2">
    <source>
        <dbReference type="ARBA" id="ARBA00022801"/>
    </source>
</evidence>
<dbReference type="InterPro" id="IPR032466">
    <property type="entry name" value="Metal_Hydrolase"/>
</dbReference>
<dbReference type="Gene3D" id="3.20.20.140">
    <property type="entry name" value="Metal-dependent hydrolases"/>
    <property type="match status" value="1"/>
</dbReference>
<dbReference type="KEGG" id="abat:CFX1CAM_1565"/>
<dbReference type="SUPFAM" id="SSF51556">
    <property type="entry name" value="Metallo-dependent hydrolases"/>
    <property type="match status" value="1"/>
</dbReference>
<dbReference type="OrthoDB" id="9810005at2"/>
<feature type="binding site" evidence="3">
    <location>
        <position position="215"/>
    </location>
    <ligand>
        <name>a divalent metal cation</name>
        <dbReference type="ChEBI" id="CHEBI:60240"/>
        <label>1</label>
    </ligand>
</feature>
<dbReference type="GO" id="GO:0005829">
    <property type="term" value="C:cytosol"/>
    <property type="evidence" value="ECO:0007669"/>
    <property type="project" value="TreeGrafter"/>
</dbReference>
<accession>A0A1Y6K9C8</accession>
<feature type="binding site" evidence="3">
    <location>
        <position position="10"/>
    </location>
    <ligand>
        <name>a divalent metal cation</name>
        <dbReference type="ChEBI" id="CHEBI:60240"/>
        <label>1</label>
    </ligand>
</feature>
<dbReference type="GO" id="GO:0016788">
    <property type="term" value="F:hydrolase activity, acting on ester bonds"/>
    <property type="evidence" value="ECO:0007669"/>
    <property type="project" value="InterPro"/>
</dbReference>
<evidence type="ECO:0000256" key="3">
    <source>
        <dbReference type="PIRSR" id="PIRSR005902-1"/>
    </source>
</evidence>
<organism evidence="4 5">
    <name type="scientific">Candidatus Brevifilum fermentans</name>
    <dbReference type="NCBI Taxonomy" id="1986204"/>
    <lineage>
        <taxon>Bacteria</taxon>
        <taxon>Bacillati</taxon>
        <taxon>Chloroflexota</taxon>
        <taxon>Anaerolineae</taxon>
        <taxon>Anaerolineales</taxon>
        <taxon>Anaerolineaceae</taxon>
        <taxon>Candidatus Brevifilum</taxon>
    </lineage>
</organism>
<dbReference type="InterPro" id="IPR001130">
    <property type="entry name" value="TatD-like"/>
</dbReference>
<keyword evidence="5" id="KW-1185">Reference proteome</keyword>
<evidence type="ECO:0000313" key="5">
    <source>
        <dbReference type="Proteomes" id="UP000195514"/>
    </source>
</evidence>
<evidence type="ECO:0000256" key="1">
    <source>
        <dbReference type="ARBA" id="ARBA00022723"/>
    </source>
</evidence>
<dbReference type="NCBIfam" id="TIGR00010">
    <property type="entry name" value="YchF/TatD family DNA exonuclease"/>
    <property type="match status" value="1"/>
</dbReference>
<dbReference type="GO" id="GO:0004536">
    <property type="term" value="F:DNA nuclease activity"/>
    <property type="evidence" value="ECO:0007669"/>
    <property type="project" value="InterPro"/>
</dbReference>
<feature type="binding site" evidence="3">
    <location>
        <position position="8"/>
    </location>
    <ligand>
        <name>a divalent metal cation</name>
        <dbReference type="ChEBI" id="CHEBI:60240"/>
        <label>1</label>
    </ligand>
</feature>
<dbReference type="FunFam" id="3.20.20.140:FF:000005">
    <property type="entry name" value="TatD family hydrolase"/>
    <property type="match status" value="1"/>
</dbReference>
<feature type="binding site" evidence="3">
    <location>
        <position position="165"/>
    </location>
    <ligand>
        <name>a divalent metal cation</name>
        <dbReference type="ChEBI" id="CHEBI:60240"/>
        <label>2</label>
    </ligand>
</feature>
<dbReference type="EMBL" id="LT859958">
    <property type="protein sequence ID" value="SMX54630.1"/>
    <property type="molecule type" value="Genomic_DNA"/>
</dbReference>
<dbReference type="EC" id="3.1.21.-" evidence="4"/>
<evidence type="ECO:0000313" key="4">
    <source>
        <dbReference type="EMBL" id="SMX54630.1"/>
    </source>
</evidence>
<dbReference type="PIRSF" id="PIRSF005902">
    <property type="entry name" value="DNase_TatD"/>
    <property type="match status" value="1"/>
</dbReference>
<dbReference type="PROSITE" id="PS01091">
    <property type="entry name" value="TATD_3"/>
    <property type="match status" value="1"/>
</dbReference>
<proteinExistence type="predicted"/>
<feature type="binding site" evidence="3">
    <location>
        <position position="95"/>
    </location>
    <ligand>
        <name>a divalent metal cation</name>
        <dbReference type="ChEBI" id="CHEBI:60240"/>
        <label>1</label>
    </ligand>
</feature>
<keyword evidence="2 4" id="KW-0378">Hydrolase</keyword>
<dbReference type="InterPro" id="IPR018228">
    <property type="entry name" value="DNase_TatD-rel_CS"/>
</dbReference>
<dbReference type="Pfam" id="PF01026">
    <property type="entry name" value="TatD_DNase"/>
    <property type="match status" value="1"/>
</dbReference>
<protein>
    <submittedName>
        <fullName evidence="4">Uncharacterized deoxyribonuclease YabD</fullName>
        <ecNumber evidence="4">3.1.21.-</ecNumber>
    </submittedName>
</protein>
<dbReference type="PANTHER" id="PTHR46124:SF2">
    <property type="entry name" value="D-AMINOACYL-TRNA DEACYLASE"/>
    <property type="match status" value="1"/>
</dbReference>